<evidence type="ECO:0000256" key="9">
    <source>
        <dbReference type="ARBA" id="ARBA00023125"/>
    </source>
</evidence>
<dbReference type="Proteomes" id="UP001157947">
    <property type="component" value="Unassembled WGS sequence"/>
</dbReference>
<dbReference type="GO" id="GO:0003677">
    <property type="term" value="F:DNA binding"/>
    <property type="evidence" value="ECO:0007669"/>
    <property type="project" value="UniProtKB-UniRule"/>
</dbReference>
<dbReference type="GO" id="GO:0008408">
    <property type="term" value="F:3'-5' exonuclease activity"/>
    <property type="evidence" value="ECO:0007669"/>
    <property type="project" value="InterPro"/>
</dbReference>
<dbReference type="InterPro" id="IPR022635">
    <property type="entry name" value="DNA_polIII_beta_C"/>
</dbReference>
<dbReference type="AlphaFoldDB" id="A0AA46AEQ1"/>
<organism evidence="14 15">
    <name type="scientific">Venenivibrio stagnispumantis</name>
    <dbReference type="NCBI Taxonomy" id="407998"/>
    <lineage>
        <taxon>Bacteria</taxon>
        <taxon>Pseudomonadati</taxon>
        <taxon>Aquificota</taxon>
        <taxon>Aquificia</taxon>
        <taxon>Aquificales</taxon>
        <taxon>Hydrogenothermaceae</taxon>
        <taxon>Venenivibrio</taxon>
    </lineage>
</organism>
<dbReference type="GO" id="GO:0005737">
    <property type="term" value="C:cytoplasm"/>
    <property type="evidence" value="ECO:0007669"/>
    <property type="project" value="UniProtKB-SubCell"/>
</dbReference>
<dbReference type="RefSeq" id="WP_265133786.1">
    <property type="nucleotide sequence ID" value="NZ_FXTX01000011.1"/>
</dbReference>
<evidence type="ECO:0000256" key="5">
    <source>
        <dbReference type="ARBA" id="ARBA00022679"/>
    </source>
</evidence>
<evidence type="ECO:0000259" key="12">
    <source>
        <dbReference type="Pfam" id="PF02767"/>
    </source>
</evidence>
<evidence type="ECO:0000256" key="10">
    <source>
        <dbReference type="PIRNR" id="PIRNR000804"/>
    </source>
</evidence>
<comment type="similarity">
    <text evidence="2 10">Belongs to the beta sliding clamp family.</text>
</comment>
<dbReference type="GO" id="GO:0009360">
    <property type="term" value="C:DNA polymerase III complex"/>
    <property type="evidence" value="ECO:0007669"/>
    <property type="project" value="InterPro"/>
</dbReference>
<dbReference type="InterPro" id="IPR001001">
    <property type="entry name" value="DNA_polIII_beta"/>
</dbReference>
<keyword evidence="15" id="KW-1185">Reference proteome</keyword>
<keyword evidence="4 10" id="KW-0963">Cytoplasm</keyword>
<accession>A0AA46AEQ1</accession>
<dbReference type="SUPFAM" id="SSF55979">
    <property type="entry name" value="DNA clamp"/>
    <property type="match status" value="3"/>
</dbReference>
<dbReference type="InterPro" id="IPR022637">
    <property type="entry name" value="DNA_polIII_beta_cen"/>
</dbReference>
<dbReference type="EMBL" id="FXTX01000011">
    <property type="protein sequence ID" value="SMP13734.1"/>
    <property type="molecule type" value="Genomic_DNA"/>
</dbReference>
<comment type="function">
    <text evidence="10">Confers DNA tethering and processivity to DNA polymerases and other proteins. Acts as a clamp, forming a ring around DNA (a reaction catalyzed by the clamp-loading complex) which diffuses in an ATP-independent manner freely and bidirectionally along dsDNA. Initially characterized for its ability to contact the catalytic subunit of DNA polymerase III (Pol III), a complex, multichain enzyme responsible for most of the replicative synthesis in bacteria; Pol III exhibits 3'-5' exonuclease proofreading activity. The beta chain is required for initiation of replication as well as for processivity of DNA replication.</text>
</comment>
<gene>
    <name evidence="14" type="ORF">SAMN06264868_11137</name>
</gene>
<keyword evidence="9" id="KW-0238">DNA-binding</keyword>
<dbReference type="PANTHER" id="PTHR30478">
    <property type="entry name" value="DNA POLYMERASE III SUBUNIT BETA"/>
    <property type="match status" value="1"/>
</dbReference>
<evidence type="ECO:0000259" key="13">
    <source>
        <dbReference type="Pfam" id="PF02768"/>
    </source>
</evidence>
<reference evidence="14" key="1">
    <citation type="submission" date="2017-05" db="EMBL/GenBank/DDBJ databases">
        <authorList>
            <person name="Varghese N."/>
            <person name="Submissions S."/>
        </authorList>
    </citation>
    <scope>NUCLEOTIDE SEQUENCE</scope>
    <source>
        <strain evidence="14">DSM 18763</strain>
    </source>
</reference>
<evidence type="ECO:0000256" key="2">
    <source>
        <dbReference type="ARBA" id="ARBA00010752"/>
    </source>
</evidence>
<dbReference type="Gene3D" id="3.10.150.10">
    <property type="entry name" value="DNA Polymerase III, subunit A, domain 2"/>
    <property type="match status" value="1"/>
</dbReference>
<evidence type="ECO:0000259" key="11">
    <source>
        <dbReference type="Pfam" id="PF00712"/>
    </source>
</evidence>
<sequence length="366" mass="41853">MKIAVDKSDFQDALKKVSGVTEKKSSLPILTNFLLEAKDDYLYIIGTDLEIFSWYRIPAKIEEEGKICVNAKKITDISKLVSGNEILIYKEENTLKIKSAKTNYKLQTFDPEDFPKMPEFQENNAFYISGVSLLRGISSVMYASSKESSRYALSGVAFSMKGNIIDFVATDGHRLALYRVNTDQNLEKNILIVPQKALNELKKLITGLEDIEISYVDSESMLFFKSKEWLLATRLVEGAFPDYEAVIPESYNIEIVLNIEEFENALKRVSVVIDSDIKPVVIRLEDNKMIIKTPSSEENQAEEQLDIEYNQEPFEIGFNSRYIIDALEPIEEKEFIIRFTSPQAQTLILPKEEQNYKAIVMPMEVK</sequence>
<keyword evidence="6 10" id="KW-0548">Nucleotidyltransferase</keyword>
<evidence type="ECO:0000313" key="14">
    <source>
        <dbReference type="EMBL" id="SMP13734.1"/>
    </source>
</evidence>
<evidence type="ECO:0000256" key="4">
    <source>
        <dbReference type="ARBA" id="ARBA00022490"/>
    </source>
</evidence>
<dbReference type="GO" id="GO:0003887">
    <property type="term" value="F:DNA-directed DNA polymerase activity"/>
    <property type="evidence" value="ECO:0007669"/>
    <property type="project" value="UniProtKB-UniRule"/>
</dbReference>
<comment type="caution">
    <text evidence="14">The sequence shown here is derived from an EMBL/GenBank/DDBJ whole genome shotgun (WGS) entry which is preliminary data.</text>
</comment>
<protein>
    <recommendedName>
        <fullName evidence="3 10">Beta sliding clamp</fullName>
    </recommendedName>
</protein>
<evidence type="ECO:0000256" key="6">
    <source>
        <dbReference type="ARBA" id="ARBA00022695"/>
    </source>
</evidence>
<dbReference type="InterPro" id="IPR022634">
    <property type="entry name" value="DNA_polIII_beta_N"/>
</dbReference>
<dbReference type="Gene3D" id="3.70.10.10">
    <property type="match status" value="1"/>
</dbReference>
<feature type="domain" description="DNA polymerase III beta sliding clamp C-terminal" evidence="13">
    <location>
        <begin position="246"/>
        <end position="363"/>
    </location>
</feature>
<dbReference type="Pfam" id="PF02768">
    <property type="entry name" value="DNA_pol3_beta_3"/>
    <property type="match status" value="1"/>
</dbReference>
<dbReference type="PANTHER" id="PTHR30478:SF0">
    <property type="entry name" value="BETA SLIDING CLAMP"/>
    <property type="match status" value="1"/>
</dbReference>
<evidence type="ECO:0000313" key="15">
    <source>
        <dbReference type="Proteomes" id="UP001157947"/>
    </source>
</evidence>
<keyword evidence="5 10" id="KW-0808">Transferase</keyword>
<evidence type="ECO:0000256" key="3">
    <source>
        <dbReference type="ARBA" id="ARBA00021035"/>
    </source>
</evidence>
<keyword evidence="7 10" id="KW-0235">DNA replication</keyword>
<comment type="subunit">
    <text evidence="10">Forms a ring-shaped head-to-tail homodimer around DNA.</text>
</comment>
<dbReference type="Pfam" id="PF02767">
    <property type="entry name" value="DNA_pol3_beta_2"/>
    <property type="match status" value="1"/>
</dbReference>
<keyword evidence="8 10" id="KW-0239">DNA-directed DNA polymerase</keyword>
<dbReference type="PIRSF" id="PIRSF000804">
    <property type="entry name" value="DNA_pol_III_b"/>
    <property type="match status" value="1"/>
</dbReference>
<proteinExistence type="inferred from homology"/>
<evidence type="ECO:0000256" key="7">
    <source>
        <dbReference type="ARBA" id="ARBA00022705"/>
    </source>
</evidence>
<dbReference type="CDD" id="cd00140">
    <property type="entry name" value="beta_clamp"/>
    <property type="match status" value="1"/>
</dbReference>
<name>A0AA46AEQ1_9AQUI</name>
<dbReference type="SMART" id="SM00480">
    <property type="entry name" value="POL3Bc"/>
    <property type="match status" value="1"/>
</dbReference>
<comment type="subcellular location">
    <subcellularLocation>
        <location evidence="1 10">Cytoplasm</location>
    </subcellularLocation>
</comment>
<dbReference type="Pfam" id="PF00712">
    <property type="entry name" value="DNA_pol3_beta"/>
    <property type="match status" value="1"/>
</dbReference>
<dbReference type="GO" id="GO:0006271">
    <property type="term" value="P:DNA strand elongation involved in DNA replication"/>
    <property type="evidence" value="ECO:0007669"/>
    <property type="project" value="TreeGrafter"/>
</dbReference>
<feature type="domain" description="DNA polymerase III beta sliding clamp N-terminal" evidence="11">
    <location>
        <begin position="1"/>
        <end position="118"/>
    </location>
</feature>
<evidence type="ECO:0000256" key="1">
    <source>
        <dbReference type="ARBA" id="ARBA00004496"/>
    </source>
</evidence>
<dbReference type="NCBIfam" id="TIGR00663">
    <property type="entry name" value="dnan"/>
    <property type="match status" value="1"/>
</dbReference>
<dbReference type="InterPro" id="IPR046938">
    <property type="entry name" value="DNA_clamp_sf"/>
</dbReference>
<feature type="domain" description="DNA polymerase III beta sliding clamp central" evidence="12">
    <location>
        <begin position="132"/>
        <end position="242"/>
    </location>
</feature>
<evidence type="ECO:0000256" key="8">
    <source>
        <dbReference type="ARBA" id="ARBA00022932"/>
    </source>
</evidence>